<name>A0A7S4KRT0_9EUKA</name>
<sequence>MDFFFSSPKKGQHIVLLGDSTFDNKNYVDEGGKSVVEHLQTLAPKATLLAKDGGLIHAINSQADGIPADASHVVVSIGGNNGLEATAVLLRECQTVEEGVILLQERMVGLEKEYREVMTALVERCKGKHHVVLCSVYKPCFEHFDVRPRQKAVDVGVVLFADCIHRIARDLGVPVLDMRSIMDTVDCFANPIEPSAIGGGKIAKGIVDLVEKHDFDKGICIVYPQGR</sequence>
<dbReference type="InterPro" id="IPR036514">
    <property type="entry name" value="SGNH_hydro_sf"/>
</dbReference>
<protein>
    <recommendedName>
        <fullName evidence="2">SGNH hydrolase-type esterase domain-containing protein</fullName>
    </recommendedName>
</protein>
<gene>
    <name evidence="1" type="ORF">NAES01612_LOCUS10442</name>
</gene>
<dbReference type="EMBL" id="HBKR01015772">
    <property type="protein sequence ID" value="CAE2303488.1"/>
    <property type="molecule type" value="Transcribed_RNA"/>
</dbReference>
<evidence type="ECO:0000313" key="1">
    <source>
        <dbReference type="EMBL" id="CAE2303488.1"/>
    </source>
</evidence>
<organism evidence="1">
    <name type="scientific">Paramoeba aestuarina</name>
    <dbReference type="NCBI Taxonomy" id="180227"/>
    <lineage>
        <taxon>Eukaryota</taxon>
        <taxon>Amoebozoa</taxon>
        <taxon>Discosea</taxon>
        <taxon>Flabellinia</taxon>
        <taxon>Dactylopodida</taxon>
        <taxon>Paramoebidae</taxon>
        <taxon>Paramoeba</taxon>
    </lineage>
</organism>
<reference evidence="1" key="1">
    <citation type="submission" date="2021-01" db="EMBL/GenBank/DDBJ databases">
        <authorList>
            <person name="Corre E."/>
            <person name="Pelletier E."/>
            <person name="Niang G."/>
            <person name="Scheremetjew M."/>
            <person name="Finn R."/>
            <person name="Kale V."/>
            <person name="Holt S."/>
            <person name="Cochrane G."/>
            <person name="Meng A."/>
            <person name="Brown T."/>
            <person name="Cohen L."/>
        </authorList>
    </citation>
    <scope>NUCLEOTIDE SEQUENCE</scope>
    <source>
        <strain evidence="1">SoJaBio B1-5/56/2</strain>
    </source>
</reference>
<dbReference type="Gene3D" id="3.40.50.1110">
    <property type="entry name" value="SGNH hydrolase"/>
    <property type="match status" value="1"/>
</dbReference>
<evidence type="ECO:0008006" key="2">
    <source>
        <dbReference type="Google" id="ProtNLM"/>
    </source>
</evidence>
<dbReference type="AlphaFoldDB" id="A0A7S4KRT0"/>
<accession>A0A7S4KRT0</accession>
<dbReference type="SUPFAM" id="SSF52266">
    <property type="entry name" value="SGNH hydrolase"/>
    <property type="match status" value="1"/>
</dbReference>
<proteinExistence type="predicted"/>